<dbReference type="InterPro" id="IPR013321">
    <property type="entry name" value="Arc_rbn_hlx_hlx"/>
</dbReference>
<organism evidence="2 3">
    <name type="scientific">Agrobacterium larrymoorei</name>
    <dbReference type="NCBI Taxonomy" id="160699"/>
    <lineage>
        <taxon>Bacteria</taxon>
        <taxon>Pseudomonadati</taxon>
        <taxon>Pseudomonadota</taxon>
        <taxon>Alphaproteobacteria</taxon>
        <taxon>Hyphomicrobiales</taxon>
        <taxon>Rhizobiaceae</taxon>
        <taxon>Rhizobium/Agrobacterium group</taxon>
        <taxon>Agrobacterium</taxon>
    </lineage>
</organism>
<evidence type="ECO:0000313" key="2">
    <source>
        <dbReference type="EMBL" id="MDR6101032.1"/>
    </source>
</evidence>
<accession>A0AAJ2B9U1</accession>
<comment type="caution">
    <text evidence="2">The sequence shown here is derived from an EMBL/GenBank/DDBJ whole genome shotgun (WGS) entry which is preliminary data.</text>
</comment>
<reference evidence="2" key="1">
    <citation type="submission" date="2023-08" db="EMBL/GenBank/DDBJ databases">
        <title>Functional and genomic diversity of the sorghum phyllosphere microbiome.</title>
        <authorList>
            <person name="Shade A."/>
        </authorList>
    </citation>
    <scope>NUCLEOTIDE SEQUENCE</scope>
    <source>
        <strain evidence="2">SORGH_AS_0974</strain>
    </source>
</reference>
<dbReference type="GO" id="GO:0003677">
    <property type="term" value="F:DNA binding"/>
    <property type="evidence" value="ECO:0007669"/>
    <property type="project" value="InterPro"/>
</dbReference>
<proteinExistence type="predicted"/>
<dbReference type="Proteomes" id="UP001255601">
    <property type="component" value="Unassembled WGS sequence"/>
</dbReference>
<gene>
    <name evidence="2" type="ORF">QE369_001210</name>
</gene>
<dbReference type="AlphaFoldDB" id="A0AAJ2B9U1"/>
<evidence type="ECO:0000313" key="3">
    <source>
        <dbReference type="Proteomes" id="UP001255601"/>
    </source>
</evidence>
<dbReference type="EMBL" id="JAVIZC010000001">
    <property type="protein sequence ID" value="MDR6101032.1"/>
    <property type="molecule type" value="Genomic_DNA"/>
</dbReference>
<dbReference type="InterPro" id="IPR005569">
    <property type="entry name" value="Arc_DNA-bd_dom"/>
</dbReference>
<name>A0AAJ2B9U1_9HYPH</name>
<sequence length="61" mass="6979">MMEMPTRKGDQFVIRMPDGLRNRIKVHAKINLRTMNAEIVYQLSRAYSETAAEKADAPRAS</sequence>
<protein>
    <recommendedName>
        <fullName evidence="1">Arc-like DNA binding domain-containing protein</fullName>
    </recommendedName>
</protein>
<dbReference type="GO" id="GO:0006355">
    <property type="term" value="P:regulation of DNA-templated transcription"/>
    <property type="evidence" value="ECO:0007669"/>
    <property type="project" value="InterPro"/>
</dbReference>
<dbReference type="Gene3D" id="1.10.1220.10">
    <property type="entry name" value="Met repressor-like"/>
    <property type="match status" value="1"/>
</dbReference>
<evidence type="ECO:0000259" key="1">
    <source>
        <dbReference type="Pfam" id="PF03869"/>
    </source>
</evidence>
<feature type="domain" description="Arc-like DNA binding" evidence="1">
    <location>
        <begin position="7"/>
        <end position="48"/>
    </location>
</feature>
<dbReference type="Pfam" id="PF03869">
    <property type="entry name" value="Arc"/>
    <property type="match status" value="1"/>
</dbReference>
<dbReference type="InterPro" id="IPR010985">
    <property type="entry name" value="Ribbon_hlx_hlx"/>
</dbReference>
<dbReference type="SUPFAM" id="SSF47598">
    <property type="entry name" value="Ribbon-helix-helix"/>
    <property type="match status" value="1"/>
</dbReference>